<evidence type="ECO:0000256" key="4">
    <source>
        <dbReference type="ARBA" id="ARBA00022679"/>
    </source>
</evidence>
<dbReference type="Pfam" id="PF04565">
    <property type="entry name" value="RNA_pol_Rpb2_3"/>
    <property type="match status" value="1"/>
</dbReference>
<dbReference type="InterPro" id="IPR007646">
    <property type="entry name" value="RNA_pol_Rpb2_4"/>
</dbReference>
<dbReference type="GeneID" id="14445357"/>
<accession>L7RFX1</accession>
<dbReference type="MEROPS" id="N11.001"/>
<dbReference type="InterPro" id="IPR007645">
    <property type="entry name" value="RNA_pol_Rpb2_3"/>
</dbReference>
<dbReference type="GO" id="GO:0008270">
    <property type="term" value="F:zinc ion binding"/>
    <property type="evidence" value="ECO:0007669"/>
    <property type="project" value="UniProtKB-KW"/>
</dbReference>
<evidence type="ECO:0000256" key="3">
    <source>
        <dbReference type="ARBA" id="ARBA00022478"/>
    </source>
</evidence>
<keyword evidence="5" id="KW-0548">Nucleotidyltransferase</keyword>
<dbReference type="InterPro" id="IPR014724">
    <property type="entry name" value="RNA_pol_RPB2_OB-fold"/>
</dbReference>
<proteinExistence type="inferred from homology"/>
<dbReference type="SUPFAM" id="SSF55608">
    <property type="entry name" value="Homing endonucleases"/>
    <property type="match status" value="1"/>
</dbReference>
<dbReference type="PROSITE" id="PS50819">
    <property type="entry name" value="INTEIN_ENDONUCLEASE"/>
    <property type="match status" value="1"/>
</dbReference>
<reference evidence="14 15" key="1">
    <citation type="journal article" date="2012" name="Genome Biol. Evol.">
        <title>Related Giant Viruses in Distant Locations and Different Habitats: Acanthamoeba polyphaga moumouvirus Represents a Third Lineage of the Mimiviridae That Is Close to the Megavirus Lineage.</title>
        <authorList>
            <person name="Yoosuf N."/>
            <person name="Yutin N."/>
            <person name="Colson P."/>
            <person name="Shabalina S.A."/>
            <person name="Pagnier I."/>
            <person name="Robert C."/>
            <person name="Azza S."/>
            <person name="Klose T."/>
            <person name="Wong J."/>
            <person name="Rossmann M.G."/>
            <person name="La Scola B."/>
            <person name="Raoult D."/>
            <person name="Koonin E.V."/>
        </authorList>
    </citation>
    <scope>NUCLEOTIDE SEQUENCE [LARGE SCALE GENOMIC DNA]</scope>
    <source>
        <strain evidence="14 15">M10A</strain>
    </source>
</reference>
<organism evidence="14 15">
    <name type="scientific">Acanthamoeba polyphaga moumouvirus</name>
    <dbReference type="NCBI Taxonomy" id="1269028"/>
    <lineage>
        <taxon>Viruses</taxon>
        <taxon>Varidnaviria</taxon>
        <taxon>Bamfordvirae</taxon>
        <taxon>Nucleocytoviricota</taxon>
        <taxon>Megaviricetes</taxon>
        <taxon>Imitervirales</taxon>
        <taxon>Mimiviridae</taxon>
        <taxon>Megamimivirinae</taxon>
        <taxon>Moumouvirus</taxon>
    </lineage>
</organism>
<dbReference type="InterPro" id="IPR007647">
    <property type="entry name" value="RNA_pol_Rpb2_5"/>
</dbReference>
<dbReference type="EMBL" id="JX962719">
    <property type="protein sequence ID" value="AGC01810.1"/>
    <property type="molecule type" value="Genomic_DNA"/>
</dbReference>
<dbReference type="CDD" id="cd00081">
    <property type="entry name" value="Hint"/>
    <property type="match status" value="1"/>
</dbReference>
<dbReference type="GO" id="GO:0003899">
    <property type="term" value="F:DNA-directed RNA polymerase activity"/>
    <property type="evidence" value="ECO:0007669"/>
    <property type="project" value="UniProtKB-EC"/>
</dbReference>
<dbReference type="Gene3D" id="3.90.1070.20">
    <property type="match status" value="1"/>
</dbReference>
<dbReference type="Pfam" id="PF00562">
    <property type="entry name" value="RNA_pol_Rpb2_6"/>
    <property type="match status" value="3"/>
</dbReference>
<dbReference type="Pfam" id="PF04563">
    <property type="entry name" value="RNA_pol_Rpb2_1"/>
    <property type="match status" value="1"/>
</dbReference>
<dbReference type="Proteomes" id="UP000201640">
    <property type="component" value="Segment"/>
</dbReference>
<dbReference type="Pfam" id="PF14528">
    <property type="entry name" value="LAGLIDADG_3"/>
    <property type="match status" value="1"/>
</dbReference>
<dbReference type="InterPro" id="IPR007641">
    <property type="entry name" value="RNA_pol_Rpb2_7"/>
</dbReference>
<dbReference type="Pfam" id="PF04567">
    <property type="entry name" value="RNA_pol_Rpb2_5"/>
    <property type="match status" value="1"/>
</dbReference>
<evidence type="ECO:0000256" key="2">
    <source>
        <dbReference type="ARBA" id="ARBA00012418"/>
    </source>
</evidence>
<keyword evidence="3 14" id="KW-0240">DNA-directed RNA polymerase</keyword>
<dbReference type="Gene3D" id="3.10.28.10">
    <property type="entry name" value="Homing endonucleases"/>
    <property type="match status" value="1"/>
</dbReference>
<keyword evidence="15" id="KW-1185">Reference proteome</keyword>
<dbReference type="Gene3D" id="2.170.16.10">
    <property type="entry name" value="Hedgehog/Intein (Hint) domain"/>
    <property type="match status" value="1"/>
</dbReference>
<evidence type="ECO:0000256" key="7">
    <source>
        <dbReference type="ARBA" id="ARBA00022771"/>
    </source>
</evidence>
<dbReference type="GO" id="GO:0000428">
    <property type="term" value="C:DNA-directed RNA polymerase complex"/>
    <property type="evidence" value="ECO:0007669"/>
    <property type="project" value="UniProtKB-KW"/>
</dbReference>
<keyword evidence="4" id="KW-0808">Transferase</keyword>
<protein>
    <recommendedName>
        <fullName evidence="2">DNA-directed RNA polymerase</fullName>
        <ecNumber evidence="2">2.7.7.6</ecNumber>
    </recommendedName>
</protein>
<comment type="catalytic activity">
    <reaction evidence="12">
        <text>RNA(n) + a ribonucleoside 5'-triphosphate = RNA(n+1) + diphosphate</text>
        <dbReference type="Rhea" id="RHEA:21248"/>
        <dbReference type="Rhea" id="RHEA-COMP:14527"/>
        <dbReference type="Rhea" id="RHEA-COMP:17342"/>
        <dbReference type="ChEBI" id="CHEBI:33019"/>
        <dbReference type="ChEBI" id="CHEBI:61557"/>
        <dbReference type="ChEBI" id="CHEBI:140395"/>
        <dbReference type="EC" id="2.7.7.6"/>
    </reaction>
</comment>
<dbReference type="Pfam" id="PF04561">
    <property type="entry name" value="RNA_pol_Rpb2_2"/>
    <property type="match status" value="1"/>
</dbReference>
<keyword evidence="6" id="KW-0479">Metal-binding</keyword>
<keyword evidence="9" id="KW-0862">Zinc</keyword>
<evidence type="ECO:0000256" key="1">
    <source>
        <dbReference type="ARBA" id="ARBA00006835"/>
    </source>
</evidence>
<dbReference type="Gene3D" id="3.90.1110.10">
    <property type="entry name" value="RNA polymerase Rpb2, domain 2"/>
    <property type="match status" value="1"/>
</dbReference>
<dbReference type="InterPro" id="IPR007642">
    <property type="entry name" value="RNA_pol_Rpb2_2"/>
</dbReference>
<sequence>MSKKSKEVEDVNSNYDSEPFFGILDLFFERNNQTLVSHHIESFNQFIEETIPSILRGGDNIISEKTTENKVIRYRLTFDDLGIKPPSLDNDEGLLYPLDAIRKQLSYSSKYTATITQWQDIVDISTGKTETRIIGAPEKDVPIAKIPIMVKSKYCNLTLRPDLSCKHCRYDQGGYFIVNGSEKVVLSVESMIRRKPMVFTQKDQNSLIYYVRVLSQPATQLVGNPQTFTIRMKKDNSIVLTVPYFKDVSIFTLIRALGIENDEDIVDAILDVRREKDLLNQLSISMNSQNSPSLTREEAMEKMIDSLKSAKNYGDANPEVRAQQKRKYVEKIMTQYILPHVTSGTNNPNIDMTYKAYYICYMVHKLLKCFVRGSREVEEYRGCDDRDSMTNKRIDLTGTLLGSLFKQFYDKMINDCNKIFRTKNADDKKPPNIIPHIKANTIEQGLRQALSTGVFGSQARKGLSQMLNRMNHLHSLSYLRRVITPTVDASTNKMTSPRHLHNTQYGSMDPLETPEGLFLMVQLTRLNYPYQGRKRQVILIESIGTRIFRGNAEWSSVQRPKTGIVKNMTMMESITISMNSQIPIIENYLSGKIIPLESVNRKKLHTYVKVFINGNWIGVTDNIIKIHNDLRNMRFRGELHKHVSFDLNFRLAEFNIYTDGGRLIRPYLTVTDNQLNFKPEMLDQVSSWDELMAKFPNIIEYVDKEEEQNMMLAVFPQYIEEARKLMMKKSLNNAKEIDKVNHTNRYDGHVYQRYTHCEIHPCMILGLISSNIPFPDHNQSPRGIFQYNQARQAMGLYISDYRERTDISYILYHTQIPLVTSRASKYTGTHIFPAGENAIVAIASYTGLMVSPCHSQNCGKSTLWMTLRGNAQKMVGIIVNQEDSLLMNESAIQKGFMRAQALKKYFETIKKNPASSQTGIFMKPDPNKVDNLKDANYDKLSEEGYAKVETVIRDGDVIIGMVNPKPTTREDEKPYKDSSTIYKSLVPGAIDKVITEVNSDGYPIIKIRVRSERIPAVGDKFSCYDTKTEVLTDKGWLYFKDLTENHKIATLIDGEKLVYEYPEAIQKYNYKGKMYKIKTNQVNLCVTPNHKMWVAPRGTTTNMKKYKLERADEIFGKRRFYLKNIKKLENKLENKVFIIPGAKNLPEIKLDMKSWLTFFGIWIAEGCIKDNWAITFATHKERVKEKLKKVCDKMNMEIKYAYDKKGDKEKGITNIWHIPDKRLVNFMEKYNVGAVNKYLPDWTWELTTNQCKWLINGMMLGDGHWMKNGTMRYDTSSLKLANDFQKLCLHAGWSTNIKIKSKKGYTTYIEGRKVVSTTDAYRLTIINKQNNPKVNKTTQQDKWVDYNDNVYCCTVSSGVIYVRRNGIAVFSGNSRAGSFEPESMQTHWLVRETVGNITKFGGKPVRFSIPNIMPFTKSGLVPDIIINPNCMPKRMTIGQLIECLLGKVCAIKGVYGDATPFTGVDINKINDELVSYGYEAWGNETMTNGMTGEKMHVKIFIGPTYYQRLKQMVGDKTHSRARGPTQLLTRRKAASVMTKSWLVCRYAGNTFKLRGQLKILIKKLVIQMERDAICAHGLAQFLKERLVDNSDIYTAYVCDYCGMFAHKVPDKKYYTCTGCQNSTSVSKVIIPYAFKLLMQELASINILGRIRTSKSIVTPKN</sequence>
<evidence type="ECO:0000256" key="6">
    <source>
        <dbReference type="ARBA" id="ARBA00022723"/>
    </source>
</evidence>
<dbReference type="GO" id="GO:0032549">
    <property type="term" value="F:ribonucleoside binding"/>
    <property type="evidence" value="ECO:0007669"/>
    <property type="project" value="InterPro"/>
</dbReference>
<dbReference type="KEGG" id="vg:14445357"/>
<dbReference type="InterPro" id="IPR004042">
    <property type="entry name" value="Intein_endonuc_central"/>
</dbReference>
<keyword evidence="7" id="KW-0863">Zinc-finger</keyword>
<evidence type="ECO:0000313" key="14">
    <source>
        <dbReference type="EMBL" id="AGC01810.1"/>
    </source>
</evidence>
<dbReference type="Gene3D" id="2.40.270.10">
    <property type="entry name" value="DNA-directed RNA polymerase, subunit 2, domain 6"/>
    <property type="match status" value="1"/>
</dbReference>
<feature type="domain" description="DOD-type homing endonuclease" evidence="13">
    <location>
        <begin position="1158"/>
        <end position="1293"/>
    </location>
</feature>
<dbReference type="Gene3D" id="3.90.1100.10">
    <property type="match status" value="2"/>
</dbReference>
<dbReference type="Gene3D" id="2.40.50.150">
    <property type="match status" value="1"/>
</dbReference>
<dbReference type="InterPro" id="IPR007120">
    <property type="entry name" value="DNA-dir_RNAP_su2_dom"/>
</dbReference>
<dbReference type="GO" id="GO:0016539">
    <property type="term" value="P:intein-mediated protein splicing"/>
    <property type="evidence" value="ECO:0007669"/>
    <property type="project" value="InterPro"/>
</dbReference>
<dbReference type="InterPro" id="IPR006141">
    <property type="entry name" value="Intein_N"/>
</dbReference>
<evidence type="ECO:0000256" key="8">
    <source>
        <dbReference type="ARBA" id="ARBA00022813"/>
    </source>
</evidence>
<dbReference type="InterPro" id="IPR037033">
    <property type="entry name" value="DNA-dir_RNAP_su2_hyb_sf"/>
</dbReference>
<dbReference type="SUPFAM" id="SSF51294">
    <property type="entry name" value="Hedgehog/intein (Hint) domain"/>
    <property type="match status" value="1"/>
</dbReference>
<keyword evidence="11" id="KW-0804">Transcription</keyword>
<dbReference type="GO" id="GO:0004519">
    <property type="term" value="F:endonuclease activity"/>
    <property type="evidence" value="ECO:0007669"/>
    <property type="project" value="InterPro"/>
</dbReference>
<dbReference type="GO" id="GO:0006351">
    <property type="term" value="P:DNA-templated transcription"/>
    <property type="evidence" value="ECO:0007669"/>
    <property type="project" value="InterPro"/>
</dbReference>
<dbReference type="Gene3D" id="3.90.1800.10">
    <property type="entry name" value="RNA polymerase alpha subunit dimerisation domain"/>
    <property type="match status" value="1"/>
</dbReference>
<gene>
    <name evidence="14" type="ORF">Moumou_00266</name>
</gene>
<evidence type="ECO:0000256" key="12">
    <source>
        <dbReference type="ARBA" id="ARBA00048552"/>
    </source>
</evidence>
<evidence type="ECO:0000256" key="11">
    <source>
        <dbReference type="ARBA" id="ARBA00023163"/>
    </source>
</evidence>
<dbReference type="InterPro" id="IPR015712">
    <property type="entry name" value="DNA-dir_RNA_pol_su2"/>
</dbReference>
<dbReference type="Pfam" id="PF04566">
    <property type="entry name" value="RNA_pol_Rpb2_4"/>
    <property type="match status" value="1"/>
</dbReference>
<keyword evidence="10" id="KW-0651">Protein splicing</keyword>
<dbReference type="GO" id="GO:0003677">
    <property type="term" value="F:DNA binding"/>
    <property type="evidence" value="ECO:0007669"/>
    <property type="project" value="InterPro"/>
</dbReference>
<dbReference type="EC" id="2.7.7.6" evidence="2"/>
<dbReference type="SUPFAM" id="SSF64484">
    <property type="entry name" value="beta and beta-prime subunits of DNA dependent RNA-polymerase"/>
    <property type="match status" value="3"/>
</dbReference>
<comment type="similarity">
    <text evidence="1">Belongs to the RNA polymerase beta chain family.</text>
</comment>
<dbReference type="InterPro" id="IPR037034">
    <property type="entry name" value="RNA_pol_Rpb2_2_sf"/>
</dbReference>
<evidence type="ECO:0000256" key="9">
    <source>
        <dbReference type="ARBA" id="ARBA00022833"/>
    </source>
</evidence>
<dbReference type="Pfam" id="PF04560">
    <property type="entry name" value="RNA_pol_Rpb2_7"/>
    <property type="match status" value="1"/>
</dbReference>
<dbReference type="InterPro" id="IPR036844">
    <property type="entry name" value="Hint_dom_sf"/>
</dbReference>
<keyword evidence="8" id="KW-0068">Autocatalytic cleavage</keyword>
<dbReference type="InterPro" id="IPR004860">
    <property type="entry name" value="LAGLIDADG_dom"/>
</dbReference>
<evidence type="ECO:0000256" key="10">
    <source>
        <dbReference type="ARBA" id="ARBA00023000"/>
    </source>
</evidence>
<evidence type="ECO:0000259" key="13">
    <source>
        <dbReference type="PROSITE" id="PS50819"/>
    </source>
</evidence>
<dbReference type="RefSeq" id="YP_007354245.1">
    <property type="nucleotide sequence ID" value="NC_020104.1"/>
</dbReference>
<dbReference type="PROSITE" id="PS50817">
    <property type="entry name" value="INTEIN_N_TER"/>
    <property type="match status" value="1"/>
</dbReference>
<name>L7RFX1_9VIRU</name>
<evidence type="ECO:0000313" key="15">
    <source>
        <dbReference type="Proteomes" id="UP000201640"/>
    </source>
</evidence>
<dbReference type="InterPro" id="IPR007644">
    <property type="entry name" value="RNA_pol_bsu_protrusion"/>
</dbReference>
<dbReference type="PANTHER" id="PTHR20856">
    <property type="entry name" value="DNA-DIRECTED RNA POLYMERASE I SUBUNIT 2"/>
    <property type="match status" value="1"/>
</dbReference>
<dbReference type="InterPro" id="IPR027434">
    <property type="entry name" value="Homing_endonucl"/>
</dbReference>
<evidence type="ECO:0000256" key="5">
    <source>
        <dbReference type="ARBA" id="ARBA00022695"/>
    </source>
</evidence>